<sequence>MCVWRWVNFGMTYLSYERYPILSLGIISTMPNKERSIFRRIPTPTLAVTNIGVVTIAPELRKNSGEVFRAIRLGMDLDDFWDFGIFPRPVSLYHCEDSSRNPLSDELYERYFDSYRSFIDNLNHLSDEEKIRISKNTGWFVSTVHYLEGKTISMPVDFWNPETVKDYRESVALIWAMYLASLMRNSNLNLYETANISGCFSIDDCKRWLADPAGMKLEKLYSKRMFYGALVFQVVSDYGKRAYAMKNYLPSFGGIGFEDFSDEELQEYVELMKNHYTDMAVANGVDRNSLGIFLKIFPKIQKVLNALHKSKDASFWAYS</sequence>
<organism evidence="1 2">
    <name type="scientific">Candidatus Collierbacteria bacterium GW2011_GWB2_44_22</name>
    <dbReference type="NCBI Taxonomy" id="1618387"/>
    <lineage>
        <taxon>Bacteria</taxon>
        <taxon>Candidatus Collieribacteriota</taxon>
    </lineage>
</organism>
<dbReference type="Proteomes" id="UP000034006">
    <property type="component" value="Unassembled WGS sequence"/>
</dbReference>
<dbReference type="AlphaFoldDB" id="A0A0G1HYA9"/>
<name>A0A0G1HYA9_9BACT</name>
<accession>A0A0G1HYA9</accession>
<dbReference type="EMBL" id="LCIH01000004">
    <property type="protein sequence ID" value="KKT52111.1"/>
    <property type="molecule type" value="Genomic_DNA"/>
</dbReference>
<protein>
    <submittedName>
        <fullName evidence="1">Uncharacterized protein</fullName>
    </submittedName>
</protein>
<evidence type="ECO:0000313" key="1">
    <source>
        <dbReference type="EMBL" id="KKT52111.1"/>
    </source>
</evidence>
<gene>
    <name evidence="1" type="ORF">UW44_C0004G0016</name>
</gene>
<reference evidence="1 2" key="1">
    <citation type="journal article" date="2015" name="Nature">
        <title>rRNA introns, odd ribosomes, and small enigmatic genomes across a large radiation of phyla.</title>
        <authorList>
            <person name="Brown C.T."/>
            <person name="Hug L.A."/>
            <person name="Thomas B.C."/>
            <person name="Sharon I."/>
            <person name="Castelle C.J."/>
            <person name="Singh A."/>
            <person name="Wilkins M.J."/>
            <person name="Williams K.H."/>
            <person name="Banfield J.F."/>
        </authorList>
    </citation>
    <scope>NUCLEOTIDE SEQUENCE [LARGE SCALE GENOMIC DNA]</scope>
</reference>
<evidence type="ECO:0000313" key="2">
    <source>
        <dbReference type="Proteomes" id="UP000034006"/>
    </source>
</evidence>
<comment type="caution">
    <text evidence="1">The sequence shown here is derived from an EMBL/GenBank/DDBJ whole genome shotgun (WGS) entry which is preliminary data.</text>
</comment>
<proteinExistence type="predicted"/>